<dbReference type="Gene3D" id="6.10.250.2090">
    <property type="match status" value="1"/>
</dbReference>
<evidence type="ECO:0000259" key="5">
    <source>
        <dbReference type="SMART" id="SM00244"/>
    </source>
</evidence>
<evidence type="ECO:0000256" key="1">
    <source>
        <dbReference type="ARBA" id="ARBA00004370"/>
    </source>
</evidence>
<dbReference type="OrthoDB" id="2105077at2759"/>
<evidence type="ECO:0000256" key="2">
    <source>
        <dbReference type="ARBA" id="ARBA00008164"/>
    </source>
</evidence>
<dbReference type="Proteomes" id="UP000580250">
    <property type="component" value="Unassembled WGS sequence"/>
</dbReference>
<dbReference type="AlphaFoldDB" id="A0A6V7TPQ2"/>
<dbReference type="FunFam" id="3.30.479.30:FF:000002">
    <property type="entry name" value="band 7 protein AGAP004871"/>
    <property type="match status" value="1"/>
</dbReference>
<organism evidence="6 7">
    <name type="scientific">Meloidogyne enterolobii</name>
    <name type="common">Root-knot nematode worm</name>
    <name type="synonym">Meloidogyne mayaguensis</name>
    <dbReference type="NCBI Taxonomy" id="390850"/>
    <lineage>
        <taxon>Eukaryota</taxon>
        <taxon>Metazoa</taxon>
        <taxon>Ecdysozoa</taxon>
        <taxon>Nematoda</taxon>
        <taxon>Chromadorea</taxon>
        <taxon>Rhabditida</taxon>
        <taxon>Tylenchina</taxon>
        <taxon>Tylenchomorpha</taxon>
        <taxon>Tylenchoidea</taxon>
        <taxon>Meloidogynidae</taxon>
        <taxon>Meloidogyninae</taxon>
        <taxon>Meloidogyne</taxon>
    </lineage>
</organism>
<dbReference type="EMBL" id="CAJEWN010000006">
    <property type="protein sequence ID" value="CAD2128104.1"/>
    <property type="molecule type" value="Genomic_DNA"/>
</dbReference>
<dbReference type="PANTHER" id="PTHR10264:SF19">
    <property type="entry name" value="AT06885P-RELATED"/>
    <property type="match status" value="1"/>
</dbReference>
<dbReference type="InterPro" id="IPR001972">
    <property type="entry name" value="Stomatin_HflK_fam"/>
</dbReference>
<feature type="compositionally biased region" description="Low complexity" evidence="4">
    <location>
        <begin position="622"/>
        <end position="640"/>
    </location>
</feature>
<gene>
    <name evidence="6" type="ORF">MENT_LOCUS2161</name>
</gene>
<feature type="compositionally biased region" description="Basic and acidic residues" evidence="4">
    <location>
        <begin position="295"/>
        <end position="308"/>
    </location>
</feature>
<dbReference type="PRINTS" id="PR00721">
    <property type="entry name" value="STOMATIN"/>
</dbReference>
<feature type="domain" description="Band 7" evidence="5">
    <location>
        <begin position="387"/>
        <end position="546"/>
    </location>
</feature>
<evidence type="ECO:0000256" key="3">
    <source>
        <dbReference type="ARBA" id="ARBA00023136"/>
    </source>
</evidence>
<feature type="region of interest" description="Disordered" evidence="4">
    <location>
        <begin position="622"/>
        <end position="645"/>
    </location>
</feature>
<comment type="similarity">
    <text evidence="2">Belongs to the band 7/mec-2 family.</text>
</comment>
<dbReference type="Gene3D" id="3.30.479.30">
    <property type="entry name" value="Band 7 domain"/>
    <property type="match status" value="1"/>
</dbReference>
<comment type="subcellular location">
    <subcellularLocation>
        <location evidence="1">Membrane</location>
    </subcellularLocation>
</comment>
<protein>
    <recommendedName>
        <fullName evidence="5">Band 7 domain-containing protein</fullName>
    </recommendedName>
</protein>
<comment type="caution">
    <text evidence="6">The sequence shown here is derived from an EMBL/GenBank/DDBJ whole genome shotgun (WGS) entry which is preliminary data.</text>
</comment>
<dbReference type="SUPFAM" id="SSF117892">
    <property type="entry name" value="Band 7/SPFH domain"/>
    <property type="match status" value="1"/>
</dbReference>
<evidence type="ECO:0000256" key="4">
    <source>
        <dbReference type="SAM" id="MobiDB-lite"/>
    </source>
</evidence>
<dbReference type="PANTHER" id="PTHR10264">
    <property type="entry name" value="BAND 7 PROTEIN-RELATED"/>
    <property type="match status" value="1"/>
</dbReference>
<dbReference type="SMART" id="SM00244">
    <property type="entry name" value="PHB"/>
    <property type="match status" value="1"/>
</dbReference>
<feature type="compositionally biased region" description="Polar residues" evidence="4">
    <location>
        <begin position="310"/>
        <end position="333"/>
    </location>
</feature>
<dbReference type="InterPro" id="IPR043202">
    <property type="entry name" value="Band-7_stomatin-like"/>
</dbReference>
<evidence type="ECO:0000313" key="7">
    <source>
        <dbReference type="Proteomes" id="UP000580250"/>
    </source>
</evidence>
<dbReference type="InterPro" id="IPR036013">
    <property type="entry name" value="Band_7/SPFH_dom_sf"/>
</dbReference>
<proteinExistence type="inferred from homology"/>
<reference evidence="6 7" key="1">
    <citation type="submission" date="2020-08" db="EMBL/GenBank/DDBJ databases">
        <authorList>
            <person name="Koutsovoulos G."/>
            <person name="Danchin GJ E."/>
        </authorList>
    </citation>
    <scope>NUCLEOTIDE SEQUENCE [LARGE SCALE GENOMIC DNA]</scope>
</reference>
<keyword evidence="3" id="KW-0472">Membrane</keyword>
<dbReference type="InterPro" id="IPR001107">
    <property type="entry name" value="Band_7"/>
</dbReference>
<feature type="region of interest" description="Disordered" evidence="4">
    <location>
        <begin position="666"/>
        <end position="689"/>
    </location>
</feature>
<dbReference type="PROSITE" id="PS01270">
    <property type="entry name" value="BAND_7"/>
    <property type="match status" value="1"/>
</dbReference>
<dbReference type="Pfam" id="PF01145">
    <property type="entry name" value="Band_7"/>
    <property type="match status" value="1"/>
</dbReference>
<dbReference type="GO" id="GO:0005886">
    <property type="term" value="C:plasma membrane"/>
    <property type="evidence" value="ECO:0007669"/>
    <property type="project" value="InterPro"/>
</dbReference>
<name>A0A6V7TPQ2_MELEN</name>
<evidence type="ECO:0000313" key="6">
    <source>
        <dbReference type="EMBL" id="CAD2128104.1"/>
    </source>
</evidence>
<dbReference type="InterPro" id="IPR018080">
    <property type="entry name" value="Band_7/stomatin-like_CS"/>
</dbReference>
<sequence length="689" mass="75857">MKDRELRFVAASKHSRLHPIRTLKSVPSSPIEKELDSKSPFDLRRVLSGGQRTSNIRFASNRSSYHYTAPFQYQQYYPQQNQLVPPHTAPPAFHSYSTLGVDIAVEALRRRQRIYRTSSTGAPFPAAIPLNSTPFHPLSQRKRFLSASCVDQRLIERPQRALTIAMGHWDTLRAHLKTPKHSTASSLGPPTANTQQCLGFETVVPKGSIASTFSCPAQAVTIATTGLTGTIIATQGGGQSGGLSASPAVTSTASQQLQHPFPAPKSKFKMAHESFRARMLQEMQDQEAVFMTKKRTADSKSSEFKGGELHSSSPSPPSNFQLPNQQTNKNTIDSGDFNKYTAQSYTIRNGVEIFGANIHNEFGVCGWILTILSYILIFLTLPISACMSIKVVQEYERAVIFRLGRLLPGGAKGPGIFFIVPCIDTYRKVDLRVLSFEVPPQEILSKDSVTVAVDAVVYFRISNATISVTNVEDASRSTKLLAQTTLRNILGTKTLAEMLSDREAISLQMQATLDEATEPWGVKVERVEVKDVRLPIQLQRAMAAEAEAAREARAKVIVAEGEQKASRALKEAADVIAESPQAIQLRYLQTLNSISAEKNSTIIFPFPVDLLSALLHQQQHSTQQTSLSTQNQQQQQTQIQPINRSPVHKTNVFSTVVAPASQQYQMSPGTTYHSTIHSSDNTSSKANLL</sequence>
<feature type="region of interest" description="Disordered" evidence="4">
    <location>
        <begin position="291"/>
        <end position="335"/>
    </location>
</feature>
<accession>A0A6V7TPQ2</accession>